<organism evidence="2 3">
    <name type="scientific">Boletus reticuloceps</name>
    <dbReference type="NCBI Taxonomy" id="495285"/>
    <lineage>
        <taxon>Eukaryota</taxon>
        <taxon>Fungi</taxon>
        <taxon>Dikarya</taxon>
        <taxon>Basidiomycota</taxon>
        <taxon>Agaricomycotina</taxon>
        <taxon>Agaricomycetes</taxon>
        <taxon>Agaricomycetidae</taxon>
        <taxon>Boletales</taxon>
        <taxon>Boletineae</taxon>
        <taxon>Boletaceae</taxon>
        <taxon>Boletoideae</taxon>
        <taxon>Boletus</taxon>
    </lineage>
</organism>
<dbReference type="Proteomes" id="UP000683000">
    <property type="component" value="Unassembled WGS sequence"/>
</dbReference>
<dbReference type="AlphaFoldDB" id="A0A8I3A556"/>
<proteinExistence type="predicted"/>
<feature type="region of interest" description="Disordered" evidence="1">
    <location>
        <begin position="61"/>
        <end position="81"/>
    </location>
</feature>
<evidence type="ECO:0000313" key="3">
    <source>
        <dbReference type="Proteomes" id="UP000683000"/>
    </source>
</evidence>
<dbReference type="EMBL" id="JAGFBS010000031">
    <property type="protein sequence ID" value="KAG6371933.1"/>
    <property type="molecule type" value="Genomic_DNA"/>
</dbReference>
<reference evidence="2" key="1">
    <citation type="submission" date="2021-03" db="EMBL/GenBank/DDBJ databases">
        <title>Evolutionary innovations through gain and loss of genes in the ectomycorrhizal Boletales.</title>
        <authorList>
            <person name="Wu G."/>
            <person name="Miyauchi S."/>
            <person name="Morin E."/>
            <person name="Yang Z.-L."/>
            <person name="Xu J."/>
            <person name="Martin F.M."/>
        </authorList>
    </citation>
    <scope>NUCLEOTIDE SEQUENCE</scope>
    <source>
        <strain evidence="2">BR01</strain>
    </source>
</reference>
<name>A0A8I3A556_9AGAM</name>
<gene>
    <name evidence="2" type="ORF">JVT61DRAFT_8943</name>
</gene>
<accession>A0A8I3A556</accession>
<evidence type="ECO:0000256" key="1">
    <source>
        <dbReference type="SAM" id="MobiDB-lite"/>
    </source>
</evidence>
<protein>
    <submittedName>
        <fullName evidence="2">Uncharacterized protein</fullName>
    </submittedName>
</protein>
<comment type="caution">
    <text evidence="2">The sequence shown here is derived from an EMBL/GenBank/DDBJ whole genome shotgun (WGS) entry which is preliminary data.</text>
</comment>
<dbReference type="OrthoDB" id="9978173at2759"/>
<keyword evidence="3" id="KW-1185">Reference proteome</keyword>
<evidence type="ECO:0000313" key="2">
    <source>
        <dbReference type="EMBL" id="KAG6371933.1"/>
    </source>
</evidence>
<sequence>MDVMLEDNGEMMETMLIAGSVGAQICSTEKTELFRNGLRDTVRPVSAWWYFVKRRGFVEEYEDGSGDEDEDDDDNDMDSEG</sequence>